<dbReference type="NCBIfam" id="TIGR02432">
    <property type="entry name" value="lysidine_TilS_N"/>
    <property type="match status" value="1"/>
</dbReference>
<dbReference type="GO" id="GO:0006400">
    <property type="term" value="P:tRNA modification"/>
    <property type="evidence" value="ECO:0007669"/>
    <property type="project" value="UniProtKB-UniRule"/>
</dbReference>
<gene>
    <name evidence="8" type="primary">tilS</name>
    <name evidence="10" type="ORF">SAMN05660742_12513</name>
</gene>
<keyword evidence="6 8" id="KW-0067">ATP-binding</keyword>
<dbReference type="CDD" id="cd01992">
    <property type="entry name" value="TilS_N"/>
    <property type="match status" value="1"/>
</dbReference>
<keyword evidence="3 8" id="KW-0436">Ligase</keyword>
<dbReference type="NCBIfam" id="TIGR02433">
    <property type="entry name" value="lysidine_TilS_C"/>
    <property type="match status" value="1"/>
</dbReference>
<dbReference type="GO" id="GO:0005737">
    <property type="term" value="C:cytoplasm"/>
    <property type="evidence" value="ECO:0007669"/>
    <property type="project" value="UniProtKB-SubCell"/>
</dbReference>
<keyword evidence="11" id="KW-1185">Reference proteome</keyword>
<comment type="subcellular location">
    <subcellularLocation>
        <location evidence="1 8">Cytoplasm</location>
    </subcellularLocation>
</comment>
<dbReference type="HAMAP" id="MF_01161">
    <property type="entry name" value="tRNA_Ile_lys_synt"/>
    <property type="match status" value="1"/>
</dbReference>
<dbReference type="EMBL" id="FNZK01000025">
    <property type="protein sequence ID" value="SEJ92740.1"/>
    <property type="molecule type" value="Genomic_DNA"/>
</dbReference>
<dbReference type="SUPFAM" id="SSF52402">
    <property type="entry name" value="Adenine nucleotide alpha hydrolases-like"/>
    <property type="match status" value="1"/>
</dbReference>
<dbReference type="InterPro" id="IPR011063">
    <property type="entry name" value="TilS/TtcA_N"/>
</dbReference>
<keyword evidence="2 8" id="KW-0963">Cytoplasm</keyword>
<sequence length="461" mass="52529">MLEKVKKWCEREELFQTGDAILIACSGGPDSLALVNLFLDLRKTYELRISVGHVDHMFRGAESKADADFVRTFCKHNDLPFYLKTVDVPAFAKEKALSAEEAARMVRYDFLRDLAVKLGGALIATAHHRDDQAETILLHLFRGAGSQGIAGIRPKSCGIIRPFLSVTRQEIERYCKEKNLTPRIDATNSETEYLRNKIRLELMPVLKKTYNPVMPAALCRSAELIGAEHDFINASAQTLWKDIVSETDRKLVINRRQLQGLHIALQRELLRLAVMKAVGDLQGLGFLHIEKMISFVRAGKTGTILELPKQFVFVCDYETVKLCHKSALKQPLKREVFQVLRVPGFTPVPLLQLTVQVEQINEYVKPNGFDNIVCDMDRLNGELFLRLRQPGDRFQPSGMNGFKKLKDFFIDNKVARVERDRIPLFCDQNTIFWVGGLRQNQTSQISGQSKHFLRFTILKDI</sequence>
<dbReference type="RefSeq" id="WP_091835239.1">
    <property type="nucleotide sequence ID" value="NZ_FNZK01000025.1"/>
</dbReference>
<dbReference type="Gene3D" id="3.40.50.620">
    <property type="entry name" value="HUPs"/>
    <property type="match status" value="1"/>
</dbReference>
<evidence type="ECO:0000256" key="8">
    <source>
        <dbReference type="HAMAP-Rule" id="MF_01161"/>
    </source>
</evidence>
<dbReference type="GO" id="GO:0032267">
    <property type="term" value="F:tRNA(Ile)-lysidine synthase activity"/>
    <property type="evidence" value="ECO:0007669"/>
    <property type="project" value="UniProtKB-EC"/>
</dbReference>
<dbReference type="EC" id="6.3.4.19" evidence="8"/>
<comment type="similarity">
    <text evidence="8">Belongs to the tRNA(Ile)-lysidine synthase family.</text>
</comment>
<dbReference type="PANTHER" id="PTHR43033">
    <property type="entry name" value="TRNA(ILE)-LYSIDINE SYNTHASE-RELATED"/>
    <property type="match status" value="1"/>
</dbReference>
<proteinExistence type="inferred from homology"/>
<organism evidence="10 11">
    <name type="scientific">Propionispira arboris</name>
    <dbReference type="NCBI Taxonomy" id="84035"/>
    <lineage>
        <taxon>Bacteria</taxon>
        <taxon>Bacillati</taxon>
        <taxon>Bacillota</taxon>
        <taxon>Negativicutes</taxon>
        <taxon>Selenomonadales</taxon>
        <taxon>Selenomonadaceae</taxon>
        <taxon>Propionispira</taxon>
    </lineage>
</organism>
<evidence type="ECO:0000256" key="3">
    <source>
        <dbReference type="ARBA" id="ARBA00022598"/>
    </source>
</evidence>
<reference evidence="11" key="1">
    <citation type="submission" date="2016-10" db="EMBL/GenBank/DDBJ databases">
        <authorList>
            <person name="Varghese N."/>
            <person name="Submissions S."/>
        </authorList>
    </citation>
    <scope>NUCLEOTIDE SEQUENCE [LARGE SCALE GENOMIC DNA]</scope>
    <source>
        <strain evidence="11">DSM 2179</strain>
    </source>
</reference>
<evidence type="ECO:0000313" key="10">
    <source>
        <dbReference type="EMBL" id="SEJ92740.1"/>
    </source>
</evidence>
<evidence type="ECO:0000259" key="9">
    <source>
        <dbReference type="SMART" id="SM00977"/>
    </source>
</evidence>
<comment type="domain">
    <text evidence="8">The N-terminal region contains the highly conserved SGGXDS motif, predicted to be a P-loop motif involved in ATP binding.</text>
</comment>
<feature type="domain" description="Lysidine-tRNA(Ile) synthetase C-terminal" evidence="9">
    <location>
        <begin position="383"/>
        <end position="455"/>
    </location>
</feature>
<evidence type="ECO:0000256" key="7">
    <source>
        <dbReference type="ARBA" id="ARBA00048539"/>
    </source>
</evidence>
<dbReference type="STRING" id="84035.SAMN05660742_12513"/>
<dbReference type="GO" id="GO:0005524">
    <property type="term" value="F:ATP binding"/>
    <property type="evidence" value="ECO:0007669"/>
    <property type="project" value="UniProtKB-UniRule"/>
</dbReference>
<feature type="binding site" evidence="8">
    <location>
        <begin position="26"/>
        <end position="31"/>
    </location>
    <ligand>
        <name>ATP</name>
        <dbReference type="ChEBI" id="CHEBI:30616"/>
    </ligand>
</feature>
<evidence type="ECO:0000256" key="5">
    <source>
        <dbReference type="ARBA" id="ARBA00022741"/>
    </source>
</evidence>
<dbReference type="AlphaFoldDB" id="A0A1H7D156"/>
<evidence type="ECO:0000256" key="6">
    <source>
        <dbReference type="ARBA" id="ARBA00022840"/>
    </source>
</evidence>
<dbReference type="Pfam" id="PF11734">
    <property type="entry name" value="TilS_C"/>
    <property type="match status" value="1"/>
</dbReference>
<dbReference type="InterPro" id="IPR012094">
    <property type="entry name" value="tRNA_Ile_lys_synt"/>
</dbReference>
<evidence type="ECO:0000256" key="4">
    <source>
        <dbReference type="ARBA" id="ARBA00022694"/>
    </source>
</evidence>
<evidence type="ECO:0000313" key="11">
    <source>
        <dbReference type="Proteomes" id="UP000199662"/>
    </source>
</evidence>
<keyword evidence="5 8" id="KW-0547">Nucleotide-binding</keyword>
<dbReference type="Proteomes" id="UP000199662">
    <property type="component" value="Unassembled WGS sequence"/>
</dbReference>
<comment type="function">
    <text evidence="8">Ligates lysine onto the cytidine present at position 34 of the AUA codon-specific tRNA(Ile) that contains the anticodon CAU, in an ATP-dependent manner. Cytidine is converted to lysidine, thus changing the amino acid specificity of the tRNA from methionine to isoleucine.</text>
</comment>
<accession>A0A1H7D156</accession>
<name>A0A1H7D156_9FIRM</name>
<evidence type="ECO:0000256" key="1">
    <source>
        <dbReference type="ARBA" id="ARBA00004496"/>
    </source>
</evidence>
<evidence type="ECO:0000256" key="2">
    <source>
        <dbReference type="ARBA" id="ARBA00022490"/>
    </source>
</evidence>
<comment type="catalytic activity">
    <reaction evidence="7 8">
        <text>cytidine(34) in tRNA(Ile2) + L-lysine + ATP = lysidine(34) in tRNA(Ile2) + AMP + diphosphate + H(+)</text>
        <dbReference type="Rhea" id="RHEA:43744"/>
        <dbReference type="Rhea" id="RHEA-COMP:10625"/>
        <dbReference type="Rhea" id="RHEA-COMP:10670"/>
        <dbReference type="ChEBI" id="CHEBI:15378"/>
        <dbReference type="ChEBI" id="CHEBI:30616"/>
        <dbReference type="ChEBI" id="CHEBI:32551"/>
        <dbReference type="ChEBI" id="CHEBI:33019"/>
        <dbReference type="ChEBI" id="CHEBI:82748"/>
        <dbReference type="ChEBI" id="CHEBI:83665"/>
        <dbReference type="ChEBI" id="CHEBI:456215"/>
        <dbReference type="EC" id="6.3.4.19"/>
    </reaction>
</comment>
<dbReference type="InterPro" id="IPR012796">
    <property type="entry name" value="Lysidine-tRNA-synth_C"/>
</dbReference>
<dbReference type="SUPFAM" id="SSF82829">
    <property type="entry name" value="MesJ substrate recognition domain-like"/>
    <property type="match status" value="1"/>
</dbReference>
<dbReference type="PANTHER" id="PTHR43033:SF1">
    <property type="entry name" value="TRNA(ILE)-LYSIDINE SYNTHASE-RELATED"/>
    <property type="match status" value="1"/>
</dbReference>
<protein>
    <recommendedName>
        <fullName evidence="8">tRNA(Ile)-lysidine synthase</fullName>
        <ecNumber evidence="8">6.3.4.19</ecNumber>
    </recommendedName>
    <alternativeName>
        <fullName evidence="8">tRNA(Ile)-2-lysyl-cytidine synthase</fullName>
    </alternativeName>
    <alternativeName>
        <fullName evidence="8">tRNA(Ile)-lysidine synthetase</fullName>
    </alternativeName>
</protein>
<keyword evidence="4 8" id="KW-0819">tRNA processing</keyword>
<dbReference type="Gene3D" id="1.20.59.20">
    <property type="match status" value="1"/>
</dbReference>
<dbReference type="SMART" id="SM00977">
    <property type="entry name" value="TilS_C"/>
    <property type="match status" value="1"/>
</dbReference>
<dbReference type="InterPro" id="IPR014729">
    <property type="entry name" value="Rossmann-like_a/b/a_fold"/>
</dbReference>
<dbReference type="InterPro" id="IPR012795">
    <property type="entry name" value="tRNA_Ile_lys_synt_N"/>
</dbReference>
<dbReference type="Pfam" id="PF01171">
    <property type="entry name" value="ATP_bind_3"/>
    <property type="match status" value="1"/>
</dbReference>
<dbReference type="SUPFAM" id="SSF56037">
    <property type="entry name" value="PheT/TilS domain"/>
    <property type="match status" value="1"/>
</dbReference>